<organism evidence="2 3">
    <name type="scientific">Sphingomonas aracearum</name>
    <dbReference type="NCBI Taxonomy" id="2283317"/>
    <lineage>
        <taxon>Bacteria</taxon>
        <taxon>Pseudomonadati</taxon>
        <taxon>Pseudomonadota</taxon>
        <taxon>Alphaproteobacteria</taxon>
        <taxon>Sphingomonadales</taxon>
        <taxon>Sphingomonadaceae</taxon>
        <taxon>Sphingomonas</taxon>
    </lineage>
</organism>
<dbReference type="OrthoDB" id="7507351at2"/>
<feature type="compositionally biased region" description="Low complexity" evidence="1">
    <location>
        <begin position="54"/>
        <end position="70"/>
    </location>
</feature>
<dbReference type="EMBL" id="QQNB01000001">
    <property type="protein sequence ID" value="RDE06847.1"/>
    <property type="molecule type" value="Genomic_DNA"/>
</dbReference>
<name>A0A369VYY7_9SPHN</name>
<evidence type="ECO:0000313" key="2">
    <source>
        <dbReference type="EMBL" id="RDE06847.1"/>
    </source>
</evidence>
<dbReference type="InterPro" id="IPR010985">
    <property type="entry name" value="Ribbon_hlx_hlx"/>
</dbReference>
<dbReference type="Proteomes" id="UP000253918">
    <property type="component" value="Unassembled WGS sequence"/>
</dbReference>
<protein>
    <submittedName>
        <fullName evidence="2">Uncharacterized protein</fullName>
    </submittedName>
</protein>
<dbReference type="GO" id="GO:0006355">
    <property type="term" value="P:regulation of DNA-templated transcription"/>
    <property type="evidence" value="ECO:0007669"/>
    <property type="project" value="InterPro"/>
</dbReference>
<sequence>MAMFGQPKPLASLSSGLLARKGQARPAMRPQGFGGFGGPGEALDDLGWNDMGDASASEPTPAPAAELPAEAPVPPVLRQREALEHEFAPSAAVAEPEPEPAAANTAEPARPRIARAPVTRGAKAAFTLRLDAERHLRLRLASATRNRSAQLLVTEALDQFLATLPEIEELARQCAEPGKSSGETR</sequence>
<dbReference type="AlphaFoldDB" id="A0A369VYY7"/>
<feature type="compositionally biased region" description="Low complexity" evidence="1">
    <location>
        <begin position="88"/>
        <end position="108"/>
    </location>
</feature>
<feature type="region of interest" description="Disordered" evidence="1">
    <location>
        <begin position="1"/>
        <end position="113"/>
    </location>
</feature>
<dbReference type="SUPFAM" id="SSF47598">
    <property type="entry name" value="Ribbon-helix-helix"/>
    <property type="match status" value="1"/>
</dbReference>
<evidence type="ECO:0000313" key="3">
    <source>
        <dbReference type="Proteomes" id="UP000253918"/>
    </source>
</evidence>
<accession>A0A369VYY7</accession>
<feature type="compositionally biased region" description="Basic and acidic residues" evidence="1">
    <location>
        <begin position="78"/>
        <end position="87"/>
    </location>
</feature>
<evidence type="ECO:0000256" key="1">
    <source>
        <dbReference type="SAM" id="MobiDB-lite"/>
    </source>
</evidence>
<comment type="caution">
    <text evidence="2">The sequence shown here is derived from an EMBL/GenBank/DDBJ whole genome shotgun (WGS) entry which is preliminary data.</text>
</comment>
<keyword evidence="3" id="KW-1185">Reference proteome</keyword>
<gene>
    <name evidence="2" type="ORF">DVW87_03990</name>
</gene>
<proteinExistence type="predicted"/>
<reference evidence="2 3" key="1">
    <citation type="submission" date="2018-07" db="EMBL/GenBank/DDBJ databases">
        <title>a novel species of Sphingomonas isolated from the rhizosphere soil of Araceae plant.</title>
        <authorList>
            <person name="Zhiyong W."/>
            <person name="Qinglan Z."/>
            <person name="Zhiwei F."/>
            <person name="Ding X."/>
            <person name="Gejiao W."/>
            <person name="Shixue Z."/>
        </authorList>
    </citation>
    <scope>NUCLEOTIDE SEQUENCE [LARGE SCALE GENOMIC DNA]</scope>
    <source>
        <strain evidence="2 3">WZY 27</strain>
    </source>
</reference>